<evidence type="ECO:0000313" key="2">
    <source>
        <dbReference type="EMBL" id="CAE0415033.1"/>
    </source>
</evidence>
<name>A0A7S3P9X4_9STRA</name>
<gene>
    <name evidence="2" type="ORF">ACOF00016_LOCUS12190</name>
</gene>
<sequence length="261" mass="29731">MSVAKNALKKTAEKIALRPPRAVSATEAPTIRPHRESTKSTMMPWNQWFQRFIQDSFGEERYQKFRKFMFFDADVPYETGPIYPAVKVPISKDDPTKFAMYRTPSPGSQPPVKLPTFDKDEDPYDSGYFKRDTRRRYLSSELGDPDLEKRKLAFLDQNDPAVKEELEKLEAGPESSPGNKGVFATGPSSFDPTGLRATMSVTWASMNKSLDAHMPNHLPTPVWMERAEEVKKSYESKGIPVPVGEYYSALKVPRERRVASW</sequence>
<dbReference type="AlphaFoldDB" id="A0A7S3P9X4"/>
<evidence type="ECO:0000256" key="1">
    <source>
        <dbReference type="SAM" id="MobiDB-lite"/>
    </source>
</evidence>
<accession>A0A7S3P9X4</accession>
<reference evidence="2" key="1">
    <citation type="submission" date="2021-01" db="EMBL/GenBank/DDBJ databases">
        <authorList>
            <person name="Corre E."/>
            <person name="Pelletier E."/>
            <person name="Niang G."/>
            <person name="Scheremetjew M."/>
            <person name="Finn R."/>
            <person name="Kale V."/>
            <person name="Holt S."/>
            <person name="Cochrane G."/>
            <person name="Meng A."/>
            <person name="Brown T."/>
            <person name="Cohen L."/>
        </authorList>
    </citation>
    <scope>NUCLEOTIDE SEQUENCE</scope>
    <source>
        <strain evidence="2">CCMP127</strain>
    </source>
</reference>
<feature type="region of interest" description="Disordered" evidence="1">
    <location>
        <begin position="167"/>
        <end position="189"/>
    </location>
</feature>
<dbReference type="EMBL" id="HBIM01015423">
    <property type="protein sequence ID" value="CAE0415033.1"/>
    <property type="molecule type" value="Transcribed_RNA"/>
</dbReference>
<proteinExistence type="predicted"/>
<organism evidence="2">
    <name type="scientific">Amphora coffeiformis</name>
    <dbReference type="NCBI Taxonomy" id="265554"/>
    <lineage>
        <taxon>Eukaryota</taxon>
        <taxon>Sar</taxon>
        <taxon>Stramenopiles</taxon>
        <taxon>Ochrophyta</taxon>
        <taxon>Bacillariophyta</taxon>
        <taxon>Bacillariophyceae</taxon>
        <taxon>Bacillariophycidae</taxon>
        <taxon>Thalassiophysales</taxon>
        <taxon>Catenulaceae</taxon>
        <taxon>Amphora</taxon>
    </lineage>
</organism>
<protein>
    <submittedName>
        <fullName evidence="2">Uncharacterized protein</fullName>
    </submittedName>
</protein>